<dbReference type="AlphaFoldDB" id="A0A5C8Z905"/>
<dbReference type="GO" id="GO:0016301">
    <property type="term" value="F:kinase activity"/>
    <property type="evidence" value="ECO:0007669"/>
    <property type="project" value="UniProtKB-KW"/>
</dbReference>
<dbReference type="InterPro" id="IPR027417">
    <property type="entry name" value="P-loop_NTPase"/>
</dbReference>
<dbReference type="SUPFAM" id="SSF52540">
    <property type="entry name" value="P-loop containing nucleoside triphosphate hydrolases"/>
    <property type="match status" value="1"/>
</dbReference>
<evidence type="ECO:0000313" key="2">
    <source>
        <dbReference type="Proteomes" id="UP000321764"/>
    </source>
</evidence>
<organism evidence="1 2">
    <name type="scientific">Reinekea thalattae</name>
    <dbReference type="NCBI Taxonomy" id="2593301"/>
    <lineage>
        <taxon>Bacteria</taxon>
        <taxon>Pseudomonadati</taxon>
        <taxon>Pseudomonadota</taxon>
        <taxon>Gammaproteobacteria</taxon>
        <taxon>Oceanospirillales</taxon>
        <taxon>Saccharospirillaceae</taxon>
        <taxon>Reinekea</taxon>
    </lineage>
</organism>
<evidence type="ECO:0000313" key="1">
    <source>
        <dbReference type="EMBL" id="TXR54625.1"/>
    </source>
</evidence>
<keyword evidence="1" id="KW-0808">Transferase</keyword>
<protein>
    <submittedName>
        <fullName evidence="1">Adenylate kinase</fullName>
    </submittedName>
</protein>
<dbReference type="OrthoDB" id="5296079at2"/>
<dbReference type="PANTHER" id="PTHR37816:SF2">
    <property type="entry name" value="DNA TOPOLOGY MODULATION PROTEIN FLAR-RELATED PROTEIN"/>
    <property type="match status" value="1"/>
</dbReference>
<keyword evidence="2" id="KW-1185">Reference proteome</keyword>
<dbReference type="InterPro" id="IPR052922">
    <property type="entry name" value="Cytidylate_Kinase-2"/>
</dbReference>
<accession>A0A5C8Z905</accession>
<reference evidence="1 2" key="1">
    <citation type="submission" date="2019-07" db="EMBL/GenBank/DDBJ databases">
        <title>Reinekea sp. strain SSH23 genome sequencing and assembly.</title>
        <authorList>
            <person name="Kim I."/>
        </authorList>
    </citation>
    <scope>NUCLEOTIDE SEQUENCE [LARGE SCALE GENOMIC DNA]</scope>
    <source>
        <strain evidence="1 2">SSH23</strain>
    </source>
</reference>
<dbReference type="Proteomes" id="UP000321764">
    <property type="component" value="Unassembled WGS sequence"/>
</dbReference>
<gene>
    <name evidence="1" type="ORF">FME95_08835</name>
</gene>
<dbReference type="RefSeq" id="WP_147714023.1">
    <property type="nucleotide sequence ID" value="NZ_VKAD01000001.1"/>
</dbReference>
<dbReference type="EMBL" id="VKAD01000001">
    <property type="protein sequence ID" value="TXR54625.1"/>
    <property type="molecule type" value="Genomic_DNA"/>
</dbReference>
<proteinExistence type="predicted"/>
<dbReference type="Gene3D" id="3.40.50.300">
    <property type="entry name" value="P-loop containing nucleotide triphosphate hydrolases"/>
    <property type="match status" value="1"/>
</dbReference>
<dbReference type="PANTHER" id="PTHR37816">
    <property type="entry name" value="YALI0E33011P"/>
    <property type="match status" value="1"/>
</dbReference>
<comment type="caution">
    <text evidence="1">The sequence shown here is derived from an EMBL/GenBank/DDBJ whole genome shotgun (WGS) entry which is preliminary data.</text>
</comment>
<name>A0A5C8Z905_9GAMM</name>
<keyword evidence="1" id="KW-0418">Kinase</keyword>
<sequence length="172" mass="19716">MKKIAIFGKPGSGKSTVAKRLAAALSIEHYALDMLQYQSNGEPLARPEFDAAHQGLLMKPSWIIDGLGPLSAFNERIHAADTLIYIDLPYWQSYWLVTKRLLKALWQKPEGWPEGSSVLKGTLQSYKTLRRCPAFWNDAFWQQLVEKSNDKKLYRLCSLKALDHFIQHQLIE</sequence>